<feature type="binding site" evidence="8">
    <location>
        <position position="80"/>
    </location>
    <ligand>
        <name>Fe cation</name>
        <dbReference type="ChEBI" id="CHEBI:24875"/>
    </ligand>
</feature>
<dbReference type="Proteomes" id="UP000030902">
    <property type="component" value="Chromosome"/>
</dbReference>
<evidence type="ECO:0000256" key="7">
    <source>
        <dbReference type="PIRSR" id="PIRSR602481-1"/>
    </source>
</evidence>
<dbReference type="Gene3D" id="3.30.1490.190">
    <property type="match status" value="1"/>
</dbReference>
<dbReference type="InterPro" id="IPR002481">
    <property type="entry name" value="FUR"/>
</dbReference>
<feature type="binding site" evidence="7">
    <location>
        <position position="122"/>
    </location>
    <ligand>
        <name>Zn(2+)</name>
        <dbReference type="ChEBI" id="CHEBI:29105"/>
    </ligand>
</feature>
<proteinExistence type="inferred from homology"/>
<dbReference type="InterPro" id="IPR036390">
    <property type="entry name" value="WH_DNA-bd_sf"/>
</dbReference>
<name>A0A6S4GUE5_9BACT</name>
<evidence type="ECO:0000313" key="10">
    <source>
        <dbReference type="Proteomes" id="UP000030902"/>
    </source>
</evidence>
<keyword evidence="5" id="KW-0238">DNA-binding</keyword>
<dbReference type="InterPro" id="IPR036388">
    <property type="entry name" value="WH-like_DNA-bd_sf"/>
</dbReference>
<evidence type="ECO:0000256" key="2">
    <source>
        <dbReference type="ARBA" id="ARBA00022491"/>
    </source>
</evidence>
<comment type="cofactor">
    <cofactor evidence="7">
        <name>Zn(2+)</name>
        <dbReference type="ChEBI" id="CHEBI:29105"/>
    </cofactor>
    <text evidence="7">Binds 1 zinc ion per subunit.</text>
</comment>
<dbReference type="GO" id="GO:0003700">
    <property type="term" value="F:DNA-binding transcription factor activity"/>
    <property type="evidence" value="ECO:0007669"/>
    <property type="project" value="InterPro"/>
</dbReference>
<dbReference type="GO" id="GO:0046872">
    <property type="term" value="F:metal ion binding"/>
    <property type="evidence" value="ECO:0007669"/>
    <property type="project" value="UniProtKB-KW"/>
</dbReference>
<evidence type="ECO:0000256" key="4">
    <source>
        <dbReference type="ARBA" id="ARBA00023015"/>
    </source>
</evidence>
<dbReference type="AlphaFoldDB" id="A0A6S4GUE5"/>
<feature type="binding site" evidence="7">
    <location>
        <position position="84"/>
    </location>
    <ligand>
        <name>Zn(2+)</name>
        <dbReference type="ChEBI" id="CHEBI:29105"/>
    </ligand>
</feature>
<evidence type="ECO:0000256" key="1">
    <source>
        <dbReference type="ARBA" id="ARBA00007957"/>
    </source>
</evidence>
<gene>
    <name evidence="9" type="ORF">TM7x_02740</name>
</gene>
<feature type="binding site" evidence="8">
    <location>
        <position position="97"/>
    </location>
    <ligand>
        <name>Fe cation</name>
        <dbReference type="ChEBI" id="CHEBI:24875"/>
    </ligand>
</feature>
<dbReference type="Pfam" id="PF01475">
    <property type="entry name" value="FUR"/>
    <property type="match status" value="1"/>
</dbReference>
<keyword evidence="10" id="KW-1185">Reference proteome</keyword>
<feature type="binding site" evidence="7">
    <location>
        <position position="125"/>
    </location>
    <ligand>
        <name>Zn(2+)</name>
        <dbReference type="ChEBI" id="CHEBI:29105"/>
    </ligand>
</feature>
<dbReference type="InterPro" id="IPR043135">
    <property type="entry name" value="Fur_C"/>
</dbReference>
<dbReference type="GO" id="GO:0003677">
    <property type="term" value="F:DNA binding"/>
    <property type="evidence" value="ECO:0007669"/>
    <property type="project" value="UniProtKB-KW"/>
</dbReference>
<keyword evidence="6" id="KW-0804">Transcription</keyword>
<comment type="cofactor">
    <cofactor evidence="8">
        <name>Mn(2+)</name>
        <dbReference type="ChEBI" id="CHEBI:29035"/>
    </cofactor>
    <cofactor evidence="8">
        <name>Fe(2+)</name>
        <dbReference type="ChEBI" id="CHEBI:29033"/>
    </cofactor>
    <text evidence="8">Binds 1 Mn(2+) or Fe(2+) ion per subunit.</text>
</comment>
<keyword evidence="3 7" id="KW-0862">Zinc</keyword>
<organism evidence="9 10">
    <name type="scientific">Candidatus Nanosynbacter lyticus</name>
    <dbReference type="NCBI Taxonomy" id="2093824"/>
    <lineage>
        <taxon>Bacteria</taxon>
        <taxon>Candidatus Saccharimonadota</taxon>
        <taxon>Candidatus Saccharimonadia</taxon>
        <taxon>Candidatus Nanosynbacterales</taxon>
        <taxon>Candidatus Nanosynbacteraceae</taxon>
        <taxon>Candidatus Nanosynbacter</taxon>
    </lineage>
</organism>
<evidence type="ECO:0000313" key="9">
    <source>
        <dbReference type="EMBL" id="AJA06874.1"/>
    </source>
</evidence>
<keyword evidence="7" id="KW-0479">Metal-binding</keyword>
<sequence>MTQVVRRLTKYTNDVLVILKNKHHATNSDIAQVLRDTYSDVSDTTVHRVTQRLHGDGLIGLAPPTKRGCLRYDACVDPHDHFLCDNCDNLRDIIIAEEVKKQIACEMDDCYFDGPLVIMGMCKKCQKRRK</sequence>
<reference evidence="9 10" key="1">
    <citation type="journal article" date="2015" name="Proc. Natl. Acad. Sci. U.S.A.">
        <title>Cultivation of a human-associated TM7 phylotype reveals a reduced genome and epibiotic parasitic lifestyle.</title>
        <authorList>
            <person name="He X."/>
            <person name="McLean J.S."/>
            <person name="Edlund A."/>
            <person name="Yooseph S."/>
            <person name="Hall A.P."/>
            <person name="Liu S.Y."/>
            <person name="Dorrestein P.C."/>
            <person name="Esquenazi E."/>
            <person name="Hunter R.C."/>
            <person name="Cheng G."/>
            <person name="Nelson K.E."/>
            <person name="Lux R."/>
            <person name="Shi W."/>
        </authorList>
    </citation>
    <scope>NUCLEOTIDE SEQUENCE [LARGE SCALE GENOMIC DNA]</scope>
    <source>
        <strain evidence="9 10">TM7x</strain>
    </source>
</reference>
<evidence type="ECO:0000256" key="8">
    <source>
        <dbReference type="PIRSR" id="PIRSR602481-2"/>
    </source>
</evidence>
<accession>A0A6S4GUE5</accession>
<dbReference type="EMBL" id="CP007496">
    <property type="protein sequence ID" value="AJA06874.1"/>
    <property type="molecule type" value="Genomic_DNA"/>
</dbReference>
<dbReference type="KEGG" id="sox:TM7x_02740"/>
<feature type="binding site" evidence="7">
    <location>
        <position position="87"/>
    </location>
    <ligand>
        <name>Zn(2+)</name>
        <dbReference type="ChEBI" id="CHEBI:29105"/>
    </ligand>
</feature>
<dbReference type="SUPFAM" id="SSF46785">
    <property type="entry name" value="Winged helix' DNA-binding domain"/>
    <property type="match status" value="1"/>
</dbReference>
<dbReference type="RefSeq" id="WP_039327659.1">
    <property type="nucleotide sequence ID" value="NZ_CP007496.1"/>
</dbReference>
<comment type="similarity">
    <text evidence="1">Belongs to the Fur family.</text>
</comment>
<keyword evidence="8" id="KW-0408">Iron</keyword>
<evidence type="ECO:0008006" key="11">
    <source>
        <dbReference type="Google" id="ProtNLM"/>
    </source>
</evidence>
<keyword evidence="2" id="KW-0678">Repressor</keyword>
<evidence type="ECO:0000256" key="5">
    <source>
        <dbReference type="ARBA" id="ARBA00023125"/>
    </source>
</evidence>
<evidence type="ECO:0000256" key="6">
    <source>
        <dbReference type="ARBA" id="ARBA00023163"/>
    </source>
</evidence>
<dbReference type="Gene3D" id="1.10.10.10">
    <property type="entry name" value="Winged helix-like DNA-binding domain superfamily/Winged helix DNA-binding domain"/>
    <property type="match status" value="1"/>
</dbReference>
<protein>
    <recommendedName>
        <fullName evidence="11">Fur family transcriptional regulator</fullName>
    </recommendedName>
</protein>
<evidence type="ECO:0000256" key="3">
    <source>
        <dbReference type="ARBA" id="ARBA00022833"/>
    </source>
</evidence>
<keyword evidence="4" id="KW-0805">Transcription regulation</keyword>